<dbReference type="EMBL" id="MCBS01002324">
    <property type="protein sequence ID" value="RKF96031.1"/>
    <property type="molecule type" value="Genomic_DNA"/>
</dbReference>
<organism evidence="1 2">
    <name type="scientific">Golovinomyces cichoracearum</name>
    <dbReference type="NCBI Taxonomy" id="62708"/>
    <lineage>
        <taxon>Eukaryota</taxon>
        <taxon>Fungi</taxon>
        <taxon>Dikarya</taxon>
        <taxon>Ascomycota</taxon>
        <taxon>Pezizomycotina</taxon>
        <taxon>Leotiomycetes</taxon>
        <taxon>Erysiphales</taxon>
        <taxon>Erysiphaceae</taxon>
        <taxon>Golovinomyces</taxon>
    </lineage>
</organism>
<dbReference type="Proteomes" id="UP000285326">
    <property type="component" value="Unassembled WGS sequence"/>
</dbReference>
<name>A0A420JCI6_9PEZI</name>
<accession>A0A420JCI6</accession>
<comment type="caution">
    <text evidence="1">The sequence shown here is derived from an EMBL/GenBank/DDBJ whole genome shotgun (WGS) entry which is preliminary data.</text>
</comment>
<protein>
    <submittedName>
        <fullName evidence="1">Uncharacterized protein</fullName>
    </submittedName>
</protein>
<sequence length="75" mass="8821">GSSDSIDYKLRIFYNICNRTDVPEEAYSKEFPTMLKGLALDLCYLNDLSKVIFLNAVEHIRNYFQGHEFQRKNLN</sequence>
<evidence type="ECO:0000313" key="2">
    <source>
        <dbReference type="Proteomes" id="UP000285326"/>
    </source>
</evidence>
<feature type="non-terminal residue" evidence="1">
    <location>
        <position position="1"/>
    </location>
</feature>
<gene>
    <name evidence="1" type="ORF">GcM1_023001</name>
</gene>
<evidence type="ECO:0000313" key="1">
    <source>
        <dbReference type="EMBL" id="RKF96031.1"/>
    </source>
</evidence>
<proteinExistence type="predicted"/>
<dbReference type="AlphaFoldDB" id="A0A420JCI6"/>
<reference evidence="1 2" key="1">
    <citation type="journal article" date="2018" name="BMC Genomics">
        <title>Comparative genome analyses reveal sequence features reflecting distinct modes of host-adaptation between dicot and monocot powdery mildew.</title>
        <authorList>
            <person name="Wu Y."/>
            <person name="Ma X."/>
            <person name="Pan Z."/>
            <person name="Kale S.D."/>
            <person name="Song Y."/>
            <person name="King H."/>
            <person name="Zhang Q."/>
            <person name="Presley C."/>
            <person name="Deng X."/>
            <person name="Wei C.I."/>
            <person name="Xiao S."/>
        </authorList>
    </citation>
    <scope>NUCLEOTIDE SEQUENCE [LARGE SCALE GENOMIC DNA]</scope>
    <source>
        <strain evidence="1">UMSG1</strain>
    </source>
</reference>